<dbReference type="RefSeq" id="WP_135873027.1">
    <property type="nucleotide sequence ID" value="NZ_SRSC01000006.1"/>
</dbReference>
<feature type="transmembrane region" description="Helical" evidence="11">
    <location>
        <begin position="166"/>
        <end position="184"/>
    </location>
</feature>
<keyword evidence="3" id="KW-1003">Cell membrane</keyword>
<dbReference type="InterPro" id="IPR017871">
    <property type="entry name" value="ABC_transporter-like_CS"/>
</dbReference>
<dbReference type="GO" id="GO:0016887">
    <property type="term" value="F:ATP hydrolysis activity"/>
    <property type="evidence" value="ECO:0007669"/>
    <property type="project" value="InterPro"/>
</dbReference>
<keyword evidence="15" id="KW-1185">Reference proteome</keyword>
<dbReference type="AlphaFoldDB" id="A0A4S1C9X5"/>
<evidence type="ECO:0000259" key="12">
    <source>
        <dbReference type="PROSITE" id="PS50893"/>
    </source>
</evidence>
<name>A0A4S1C9X5_9BACT</name>
<evidence type="ECO:0000256" key="7">
    <source>
        <dbReference type="ARBA" id="ARBA00022967"/>
    </source>
</evidence>
<dbReference type="InterPro" id="IPR003439">
    <property type="entry name" value="ABC_transporter-like_ATP-bd"/>
</dbReference>
<dbReference type="Pfam" id="PF00005">
    <property type="entry name" value="ABC_tran"/>
    <property type="match status" value="1"/>
</dbReference>
<dbReference type="InterPro" id="IPR011527">
    <property type="entry name" value="ABC1_TM_dom"/>
</dbReference>
<evidence type="ECO:0000256" key="3">
    <source>
        <dbReference type="ARBA" id="ARBA00022475"/>
    </source>
</evidence>
<gene>
    <name evidence="14" type="primary">msbA</name>
    <name evidence="14" type="ORF">E4633_19905</name>
</gene>
<keyword evidence="2" id="KW-0813">Transport</keyword>
<dbReference type="PROSITE" id="PS50929">
    <property type="entry name" value="ABC_TM1F"/>
    <property type="match status" value="1"/>
</dbReference>
<keyword evidence="8 11" id="KW-1133">Transmembrane helix</keyword>
<keyword evidence="10 11" id="KW-0472">Membrane</keyword>
<dbReference type="GO" id="GO:0015421">
    <property type="term" value="F:ABC-type oligopeptide transporter activity"/>
    <property type="evidence" value="ECO:0007669"/>
    <property type="project" value="TreeGrafter"/>
</dbReference>
<feature type="transmembrane region" description="Helical" evidence="11">
    <location>
        <begin position="138"/>
        <end position="160"/>
    </location>
</feature>
<dbReference type="PANTHER" id="PTHR43394">
    <property type="entry name" value="ATP-DEPENDENT PERMEASE MDL1, MITOCHONDRIAL"/>
    <property type="match status" value="1"/>
</dbReference>
<dbReference type="PROSITE" id="PS00211">
    <property type="entry name" value="ABC_TRANSPORTER_1"/>
    <property type="match status" value="1"/>
</dbReference>
<keyword evidence="6 14" id="KW-0067">ATP-binding</keyword>
<evidence type="ECO:0000256" key="8">
    <source>
        <dbReference type="ARBA" id="ARBA00022989"/>
    </source>
</evidence>
<keyword evidence="4 11" id="KW-0812">Transmembrane</keyword>
<organism evidence="14 15">
    <name type="scientific">Geomonas terrae</name>
    <dbReference type="NCBI Taxonomy" id="2562681"/>
    <lineage>
        <taxon>Bacteria</taxon>
        <taxon>Pseudomonadati</taxon>
        <taxon>Thermodesulfobacteriota</taxon>
        <taxon>Desulfuromonadia</taxon>
        <taxon>Geobacterales</taxon>
        <taxon>Geobacteraceae</taxon>
        <taxon>Geomonas</taxon>
    </lineage>
</organism>
<dbReference type="InterPro" id="IPR027417">
    <property type="entry name" value="P-loop_NTPase"/>
</dbReference>
<evidence type="ECO:0000256" key="11">
    <source>
        <dbReference type="SAM" id="Phobius"/>
    </source>
</evidence>
<dbReference type="GO" id="GO:0034040">
    <property type="term" value="F:ATPase-coupled lipid transmembrane transporter activity"/>
    <property type="evidence" value="ECO:0007669"/>
    <property type="project" value="InterPro"/>
</dbReference>
<dbReference type="InterPro" id="IPR011917">
    <property type="entry name" value="ABC_transpr_lipidA"/>
</dbReference>
<evidence type="ECO:0000256" key="9">
    <source>
        <dbReference type="ARBA" id="ARBA00023055"/>
    </source>
</evidence>
<dbReference type="Pfam" id="PF00664">
    <property type="entry name" value="ABC_membrane"/>
    <property type="match status" value="1"/>
</dbReference>
<dbReference type="GO" id="GO:0005524">
    <property type="term" value="F:ATP binding"/>
    <property type="evidence" value="ECO:0007669"/>
    <property type="project" value="UniProtKB-KW"/>
</dbReference>
<accession>A0A4S1C9X5</accession>
<dbReference type="SUPFAM" id="SSF52540">
    <property type="entry name" value="P-loop containing nucleoside triphosphate hydrolases"/>
    <property type="match status" value="1"/>
</dbReference>
<proteinExistence type="predicted"/>
<keyword evidence="9" id="KW-0445">Lipid transport</keyword>
<dbReference type="Gene3D" id="3.40.50.300">
    <property type="entry name" value="P-loop containing nucleotide triphosphate hydrolases"/>
    <property type="match status" value="1"/>
</dbReference>
<feature type="transmembrane region" description="Helical" evidence="11">
    <location>
        <begin position="249"/>
        <end position="268"/>
    </location>
</feature>
<comment type="caution">
    <text evidence="14">The sequence shown here is derived from an EMBL/GenBank/DDBJ whole genome shotgun (WGS) entry which is preliminary data.</text>
</comment>
<evidence type="ECO:0000313" key="14">
    <source>
        <dbReference type="EMBL" id="TGU70069.1"/>
    </source>
</evidence>
<dbReference type="InterPro" id="IPR003593">
    <property type="entry name" value="AAA+_ATPase"/>
</dbReference>
<protein>
    <submittedName>
        <fullName evidence="14">Lipid A export permease/ATP-binding protein MsbA</fullName>
    </submittedName>
</protein>
<dbReference type="GO" id="GO:0005886">
    <property type="term" value="C:plasma membrane"/>
    <property type="evidence" value="ECO:0007669"/>
    <property type="project" value="UniProtKB-SubCell"/>
</dbReference>
<dbReference type="EMBL" id="SRSC01000006">
    <property type="protein sequence ID" value="TGU70069.1"/>
    <property type="molecule type" value="Genomic_DNA"/>
</dbReference>
<dbReference type="InterPro" id="IPR039421">
    <property type="entry name" value="Type_1_exporter"/>
</dbReference>
<dbReference type="PANTHER" id="PTHR43394:SF1">
    <property type="entry name" value="ATP-BINDING CASSETTE SUB-FAMILY B MEMBER 10, MITOCHONDRIAL"/>
    <property type="match status" value="1"/>
</dbReference>
<dbReference type="SUPFAM" id="SSF90123">
    <property type="entry name" value="ABC transporter transmembrane region"/>
    <property type="match status" value="1"/>
</dbReference>
<feature type="domain" description="ABC transmembrane type-1" evidence="13">
    <location>
        <begin position="27"/>
        <end position="309"/>
    </location>
</feature>
<evidence type="ECO:0000256" key="4">
    <source>
        <dbReference type="ARBA" id="ARBA00022692"/>
    </source>
</evidence>
<evidence type="ECO:0000256" key="6">
    <source>
        <dbReference type="ARBA" id="ARBA00022840"/>
    </source>
</evidence>
<reference evidence="14 15" key="1">
    <citation type="submission" date="2019-04" db="EMBL/GenBank/DDBJ databases">
        <title>Geobacter oryzae sp. nov., ferric-reducing bacteria isolated from paddy soil.</title>
        <authorList>
            <person name="Xu Z."/>
            <person name="Masuda Y."/>
            <person name="Itoh H."/>
            <person name="Senoo K."/>
        </authorList>
    </citation>
    <scope>NUCLEOTIDE SEQUENCE [LARGE SCALE GENOMIC DNA]</scope>
    <source>
        <strain evidence="14 15">Red111</strain>
    </source>
</reference>
<evidence type="ECO:0000259" key="13">
    <source>
        <dbReference type="PROSITE" id="PS50929"/>
    </source>
</evidence>
<evidence type="ECO:0000256" key="5">
    <source>
        <dbReference type="ARBA" id="ARBA00022741"/>
    </source>
</evidence>
<dbReference type="PROSITE" id="PS50893">
    <property type="entry name" value="ABC_TRANSPORTER_2"/>
    <property type="match status" value="1"/>
</dbReference>
<dbReference type="Proteomes" id="UP000306416">
    <property type="component" value="Unassembled WGS sequence"/>
</dbReference>
<dbReference type="CDD" id="cd18552">
    <property type="entry name" value="ABC_6TM_MsbA_like"/>
    <property type="match status" value="1"/>
</dbReference>
<dbReference type="FunFam" id="3.40.50.300:FF:000218">
    <property type="entry name" value="Multidrug ABC transporter ATP-binding protein"/>
    <property type="match status" value="1"/>
</dbReference>
<evidence type="ECO:0000313" key="15">
    <source>
        <dbReference type="Proteomes" id="UP000306416"/>
    </source>
</evidence>
<feature type="transmembrane region" description="Helical" evidence="11">
    <location>
        <begin position="60"/>
        <end position="80"/>
    </location>
</feature>
<feature type="domain" description="ABC transporter" evidence="12">
    <location>
        <begin position="343"/>
        <end position="576"/>
    </location>
</feature>
<sequence>MSATPPKKVNVFMRLVGYSRPHWWRIALAAVGSLGVGGMDGAMAYLVEPVLRKIFSGKDTAIFMLLPIGIVLLYALRGVCRYTNDYFIKSAGQLAVQDVRNDLYAKNMHLSVGYFNRHETGMLMSRVLADVGMMQEGVANVISGLFRDGLSAIALLGVIFYRDWQLALISFVVIPLTVIPATKIGKRIKRVARQGQEKMGDLASILQETYSGIKVVKAFGLEGREIERFRARNSDFYHFTRKNIKYDGLSTPIMEFITSFGIAAVIWVGGSNVMHGTKSASEFFSFITGMVLVFNPIKRLLSSYNNLQRSIGAAERVFEVMDEKPEIVDAPDARDLGKVNGEVEFRDVRFKYEDDYVLQGVNLKAKKGEVIALVGPSGGGKTTLVSLITRFYDPTGGAVLMDGVDIRKRTMQNLLQQIALVDQETILFNDTIANNIRYGRSQATDAEVEAAARAAFAHDFIMELPEGYQTNIGDRGVRLSGGQRQRLCIARAILKDAPILILDEATSALDTESEQMVQKALNNLMKNRTTFVIAHRLSTITHADRIVVLEKGVVAEMGTHEDLLQKEGLYSRLHGMQFKETKSWPAG</sequence>
<dbReference type="SMART" id="SM00382">
    <property type="entry name" value="AAA"/>
    <property type="match status" value="1"/>
</dbReference>
<keyword evidence="5" id="KW-0547">Nucleotide-binding</keyword>
<evidence type="ECO:0000256" key="1">
    <source>
        <dbReference type="ARBA" id="ARBA00004651"/>
    </source>
</evidence>
<dbReference type="Gene3D" id="1.20.1560.10">
    <property type="entry name" value="ABC transporter type 1, transmembrane domain"/>
    <property type="match status" value="1"/>
</dbReference>
<comment type="subcellular location">
    <subcellularLocation>
        <location evidence="1">Cell membrane</location>
        <topology evidence="1">Multi-pass membrane protein</topology>
    </subcellularLocation>
</comment>
<evidence type="ECO:0000256" key="2">
    <source>
        <dbReference type="ARBA" id="ARBA00022448"/>
    </source>
</evidence>
<dbReference type="NCBIfam" id="TIGR02203">
    <property type="entry name" value="MsbA_lipidA"/>
    <property type="match status" value="1"/>
</dbReference>
<dbReference type="InterPro" id="IPR036640">
    <property type="entry name" value="ABC1_TM_sf"/>
</dbReference>
<keyword evidence="7" id="KW-1278">Translocase</keyword>
<evidence type="ECO:0000256" key="10">
    <source>
        <dbReference type="ARBA" id="ARBA00023136"/>
    </source>
</evidence>